<dbReference type="PANTHER" id="PTHR47797">
    <property type="entry name" value="DEHYDROGENASE, PUTATIVE (AFU_ORTHOLOGUE AFUA_8G05805)-RELATED"/>
    <property type="match status" value="1"/>
</dbReference>
<keyword evidence="2" id="KW-0732">Signal</keyword>
<dbReference type="AlphaFoldDB" id="A0AAD6CX90"/>
<feature type="transmembrane region" description="Helical" evidence="1">
    <location>
        <begin position="227"/>
        <end position="247"/>
    </location>
</feature>
<dbReference type="Pfam" id="PF16010">
    <property type="entry name" value="CDH-cyt"/>
    <property type="match status" value="1"/>
</dbReference>
<feature type="transmembrane region" description="Helical" evidence="1">
    <location>
        <begin position="259"/>
        <end position="285"/>
    </location>
</feature>
<dbReference type="PANTHER" id="PTHR47797:SF3">
    <property type="entry name" value="CYTOCHROME B561 DOMAIN-CONTAINING PROTEIN"/>
    <property type="match status" value="1"/>
</dbReference>
<feature type="chain" id="PRO_5045020730" evidence="2">
    <location>
        <begin position="25"/>
        <end position="407"/>
    </location>
</feature>
<dbReference type="CDD" id="cd08760">
    <property type="entry name" value="Cyt_b561_FRRS1_like"/>
    <property type="match status" value="1"/>
</dbReference>
<accession>A0AAD6CX90</accession>
<keyword evidence="1" id="KW-1133">Transmembrane helix</keyword>
<organism evidence="4 6">
    <name type="scientific">Penicillium frequentans</name>
    <dbReference type="NCBI Taxonomy" id="3151616"/>
    <lineage>
        <taxon>Eukaryota</taxon>
        <taxon>Fungi</taxon>
        <taxon>Dikarya</taxon>
        <taxon>Ascomycota</taxon>
        <taxon>Pezizomycotina</taxon>
        <taxon>Eurotiomycetes</taxon>
        <taxon>Eurotiomycetidae</taxon>
        <taxon>Eurotiales</taxon>
        <taxon>Aspergillaceae</taxon>
        <taxon>Penicillium</taxon>
    </lineage>
</organism>
<dbReference type="InterPro" id="IPR015920">
    <property type="entry name" value="Cellobiose_DH-like_cyt"/>
</dbReference>
<feature type="signal peptide" evidence="2">
    <location>
        <begin position="1"/>
        <end position="24"/>
    </location>
</feature>
<name>A0AAD6CX90_9EURO</name>
<evidence type="ECO:0000313" key="4">
    <source>
        <dbReference type="EMBL" id="KAJ5538941.1"/>
    </source>
</evidence>
<feature type="transmembrane region" description="Helical" evidence="1">
    <location>
        <begin position="336"/>
        <end position="357"/>
    </location>
</feature>
<comment type="caution">
    <text evidence="4">The sequence shown here is derived from an EMBL/GenBank/DDBJ whole genome shotgun (WGS) entry which is preliminary data.</text>
</comment>
<evidence type="ECO:0000256" key="2">
    <source>
        <dbReference type="SAM" id="SignalP"/>
    </source>
</evidence>
<sequence length="407" mass="45168">MTAFVRLALASFLLAVTYIGPVQGLVQYCHSDPSVPIHFCLAIETWQNTTSSSTDLLMTFGSQKVFQDGWIAVGLGSSMFGALIFAEYVAKEVPILSVRHGKGHFQPQPSDHSPEVKISSLSVNGSYWLEASLHCYSYDRWVTLDDKESGWQPFIWAANTQAPVYSASMDAQLAVHEYYGQFGLDMNRALRQLEPLSPPLIDFSRENRDSTRDSGRIVAAPRSIFRWHGYILAIASMLLFPAGVICIRSGFEHAFQLHVLFQVSASALGMIGVALGAIGISASRWLDIKKYVHEPHVQFGVVLIVFIAIQNLLGWFHHKRFTQGRETPLSTQIHLWLGRVIPLGCCVNGIMGLELANSYKLNMILFGTIALINVGVTGAIAYISYKEKHMAITQKDEATVPFLSEEE</sequence>
<gene>
    <name evidence="5" type="ORF">N7494_001461</name>
    <name evidence="4" type="ORF">N7494_008420</name>
</gene>
<keyword evidence="1" id="KW-0812">Transmembrane</keyword>
<reference evidence="4" key="2">
    <citation type="submission" date="2023-01" db="EMBL/GenBank/DDBJ databases">
        <authorList>
            <person name="Petersen C."/>
        </authorList>
    </citation>
    <scope>NUCLEOTIDE SEQUENCE</scope>
    <source>
        <strain evidence="4">IBT 35679</strain>
    </source>
</reference>
<feature type="transmembrane region" description="Helical" evidence="1">
    <location>
        <begin position="363"/>
        <end position="385"/>
    </location>
</feature>
<protein>
    <submittedName>
        <fullName evidence="4">Eukaryotic cytochrome b561 domain-containing protein</fullName>
    </submittedName>
</protein>
<keyword evidence="6" id="KW-1185">Reference proteome</keyword>
<dbReference type="SUPFAM" id="SSF49344">
    <property type="entry name" value="CBD9-like"/>
    <property type="match status" value="1"/>
</dbReference>
<dbReference type="EMBL" id="JAQIZZ010000006">
    <property type="protein sequence ID" value="KAJ5538941.1"/>
    <property type="molecule type" value="Genomic_DNA"/>
</dbReference>
<evidence type="ECO:0000313" key="5">
    <source>
        <dbReference type="EMBL" id="KAJ5552083.1"/>
    </source>
</evidence>
<evidence type="ECO:0000259" key="3">
    <source>
        <dbReference type="Pfam" id="PF16010"/>
    </source>
</evidence>
<evidence type="ECO:0000256" key="1">
    <source>
        <dbReference type="SAM" id="Phobius"/>
    </source>
</evidence>
<evidence type="ECO:0000313" key="6">
    <source>
        <dbReference type="Proteomes" id="UP001220324"/>
    </source>
</evidence>
<dbReference type="Gene3D" id="2.60.40.1210">
    <property type="entry name" value="Cellobiose dehydrogenase, cytochrome domain"/>
    <property type="match status" value="1"/>
</dbReference>
<dbReference type="Proteomes" id="UP001220324">
    <property type="component" value="Unassembled WGS sequence"/>
</dbReference>
<keyword evidence="1" id="KW-0472">Membrane</keyword>
<dbReference type="CDD" id="cd09630">
    <property type="entry name" value="CDH_like_cytochrome"/>
    <property type="match status" value="1"/>
</dbReference>
<proteinExistence type="predicted"/>
<dbReference type="Gene3D" id="1.20.120.1770">
    <property type="match status" value="1"/>
</dbReference>
<dbReference type="EMBL" id="JAQIZZ010000002">
    <property type="protein sequence ID" value="KAJ5552083.1"/>
    <property type="molecule type" value="Genomic_DNA"/>
</dbReference>
<reference evidence="4 6" key="1">
    <citation type="journal article" date="2023" name="IMA Fungus">
        <title>Comparative genomic study of the Penicillium genus elucidates a diverse pangenome and 15 lateral gene transfer events.</title>
        <authorList>
            <person name="Petersen C."/>
            <person name="Sorensen T."/>
            <person name="Nielsen M.R."/>
            <person name="Sondergaard T.E."/>
            <person name="Sorensen J.L."/>
            <person name="Fitzpatrick D.A."/>
            <person name="Frisvad J.C."/>
            <person name="Nielsen K.L."/>
        </authorList>
    </citation>
    <scope>NUCLEOTIDE SEQUENCE [LARGE SCALE GENOMIC DNA]</scope>
    <source>
        <strain evidence="4 6">IBT 35679</strain>
    </source>
</reference>
<feature type="transmembrane region" description="Helical" evidence="1">
    <location>
        <begin position="297"/>
        <end position="316"/>
    </location>
</feature>
<feature type="domain" description="Cellobiose dehydrogenase-like cytochrome" evidence="3">
    <location>
        <begin position="36"/>
        <end position="189"/>
    </location>
</feature>